<feature type="domain" description="AAA+ ATPase" evidence="7">
    <location>
        <begin position="385"/>
        <end position="527"/>
    </location>
</feature>
<dbReference type="InterPro" id="IPR000641">
    <property type="entry name" value="CbxX/CfxQ"/>
</dbReference>
<organism evidence="8 9">
    <name type="scientific">Mycobacterium timonense</name>
    <dbReference type="NCBI Taxonomy" id="701043"/>
    <lineage>
        <taxon>Bacteria</taxon>
        <taxon>Bacillati</taxon>
        <taxon>Actinomycetota</taxon>
        <taxon>Actinomycetes</taxon>
        <taxon>Mycobacteriales</taxon>
        <taxon>Mycobacteriaceae</taxon>
        <taxon>Mycobacterium</taxon>
        <taxon>Mycobacterium avium complex (MAC)</taxon>
    </lineage>
</organism>
<dbReference type="PRINTS" id="PR00819">
    <property type="entry name" value="CBXCFQXSUPER"/>
</dbReference>
<dbReference type="InterPro" id="IPR003593">
    <property type="entry name" value="AAA+_ATPase"/>
</dbReference>
<evidence type="ECO:0000256" key="1">
    <source>
        <dbReference type="ARBA" id="ARBA00004496"/>
    </source>
</evidence>
<evidence type="ECO:0000313" key="8">
    <source>
        <dbReference type="EMBL" id="GFG98716.1"/>
    </source>
</evidence>
<dbReference type="Gene3D" id="1.25.40.10">
    <property type="entry name" value="Tetratricopeptide repeat domain"/>
    <property type="match status" value="1"/>
</dbReference>
<dbReference type="AlphaFoldDB" id="A0A7I9ZD96"/>
<keyword evidence="9" id="KW-1185">Reference proteome</keyword>
<feature type="compositionally biased region" description="Basic and acidic residues" evidence="6">
    <location>
        <begin position="314"/>
        <end position="327"/>
    </location>
</feature>
<protein>
    <submittedName>
        <fullName evidence="8">ESX-2 secretion system protein EccA2</fullName>
    </submittedName>
</protein>
<keyword evidence="5" id="KW-0067">ATP-binding</keyword>
<dbReference type="PANTHER" id="PTHR43392">
    <property type="entry name" value="AAA-TYPE ATPASE FAMILY PROTEIN / ANKYRIN REPEAT FAMILY PROTEIN"/>
    <property type="match status" value="1"/>
</dbReference>
<dbReference type="Proteomes" id="UP000465301">
    <property type="component" value="Unassembled WGS sequence"/>
</dbReference>
<dbReference type="Pfam" id="PF21545">
    <property type="entry name" value="T7SS_EccA1_N"/>
    <property type="match status" value="1"/>
</dbReference>
<dbReference type="InterPro" id="IPR050773">
    <property type="entry name" value="CbxX/CfxQ_RuBisCO_ESX"/>
</dbReference>
<dbReference type="InterPro" id="IPR011990">
    <property type="entry name" value="TPR-like_helical_dom_sf"/>
</dbReference>
<evidence type="ECO:0000256" key="4">
    <source>
        <dbReference type="ARBA" id="ARBA00022741"/>
    </source>
</evidence>
<proteinExistence type="inferred from homology"/>
<dbReference type="PANTHER" id="PTHR43392:SF2">
    <property type="entry name" value="AAA-TYPE ATPASE FAMILY PROTEIN _ ANKYRIN REPEAT FAMILY PROTEIN"/>
    <property type="match status" value="1"/>
</dbReference>
<dbReference type="GO" id="GO:0005737">
    <property type="term" value="C:cytoplasm"/>
    <property type="evidence" value="ECO:0007669"/>
    <property type="project" value="UniProtKB-SubCell"/>
</dbReference>
<evidence type="ECO:0000256" key="6">
    <source>
        <dbReference type="SAM" id="MobiDB-lite"/>
    </source>
</evidence>
<evidence type="ECO:0000256" key="2">
    <source>
        <dbReference type="ARBA" id="ARBA00010378"/>
    </source>
</evidence>
<dbReference type="InterPro" id="IPR003959">
    <property type="entry name" value="ATPase_AAA_core"/>
</dbReference>
<comment type="subcellular location">
    <subcellularLocation>
        <location evidence="1">Cytoplasm</location>
    </subcellularLocation>
</comment>
<reference evidence="8 9" key="1">
    <citation type="journal article" date="2019" name="Emerg. Microbes Infect.">
        <title>Comprehensive subspecies identification of 175 nontuberculous mycobacteria species based on 7547 genomic profiles.</title>
        <authorList>
            <person name="Matsumoto Y."/>
            <person name="Kinjo T."/>
            <person name="Motooka D."/>
            <person name="Nabeya D."/>
            <person name="Jung N."/>
            <person name="Uechi K."/>
            <person name="Horii T."/>
            <person name="Iida T."/>
            <person name="Fujita J."/>
            <person name="Nakamura S."/>
        </authorList>
    </citation>
    <scope>NUCLEOTIDE SEQUENCE [LARGE SCALE GENOMIC DNA]</scope>
    <source>
        <strain evidence="8 9">JCM 30726</strain>
    </source>
</reference>
<dbReference type="SMART" id="SM00382">
    <property type="entry name" value="AAA"/>
    <property type="match status" value="1"/>
</dbReference>
<dbReference type="Pfam" id="PF17866">
    <property type="entry name" value="AAA_lid_6"/>
    <property type="match status" value="1"/>
</dbReference>
<dbReference type="InterPro" id="IPR049078">
    <property type="entry name" value="T7SS_EccA1-like_N"/>
</dbReference>
<dbReference type="EMBL" id="BLLA01000001">
    <property type="protein sequence ID" value="GFG98716.1"/>
    <property type="molecule type" value="Genomic_DNA"/>
</dbReference>
<keyword evidence="4" id="KW-0547">Nucleotide-binding</keyword>
<evidence type="ECO:0000313" key="9">
    <source>
        <dbReference type="Proteomes" id="UP000465301"/>
    </source>
</evidence>
<dbReference type="Gene3D" id="3.40.50.300">
    <property type="entry name" value="P-loop containing nucleotide triphosphate hydrolases"/>
    <property type="match status" value="1"/>
</dbReference>
<evidence type="ECO:0000259" key="7">
    <source>
        <dbReference type="SMART" id="SM00382"/>
    </source>
</evidence>
<name>A0A7I9ZD96_9MYCO</name>
<comment type="caution">
    <text evidence="8">The sequence shown here is derived from an EMBL/GenBank/DDBJ whole genome shotgun (WGS) entry which is preliminary data.</text>
</comment>
<dbReference type="SUPFAM" id="SSF52540">
    <property type="entry name" value="P-loop containing nucleoside triphosphate hydrolases"/>
    <property type="match status" value="1"/>
</dbReference>
<dbReference type="InterPro" id="IPR041627">
    <property type="entry name" value="AAA_lid_6"/>
</dbReference>
<evidence type="ECO:0000256" key="3">
    <source>
        <dbReference type="ARBA" id="ARBA00022490"/>
    </source>
</evidence>
<keyword evidence="3" id="KW-0963">Cytoplasm</keyword>
<dbReference type="InterPro" id="IPR027417">
    <property type="entry name" value="P-loop_NTPase"/>
</dbReference>
<gene>
    <name evidence="8" type="primary">eccA2</name>
    <name evidence="8" type="ORF">MTIM_45950</name>
</gene>
<evidence type="ECO:0000256" key="5">
    <source>
        <dbReference type="ARBA" id="ARBA00022840"/>
    </source>
</evidence>
<dbReference type="Pfam" id="PF00004">
    <property type="entry name" value="AAA"/>
    <property type="match status" value="1"/>
</dbReference>
<dbReference type="CDD" id="cd00009">
    <property type="entry name" value="AAA"/>
    <property type="match status" value="1"/>
</dbReference>
<dbReference type="FunFam" id="3.40.50.300:FF:001778">
    <property type="entry name" value="Type VII secretion AAA-ATPase EccA"/>
    <property type="match status" value="1"/>
</dbReference>
<dbReference type="InterPro" id="IPR023835">
    <property type="entry name" value="T7SS_EccA"/>
</dbReference>
<sequence>MVAARSGLGRLPATPMTTAAALVMGDVMGDLQTARRHFDRAMGIMSRQGRAAALPEFAAATDADASMADAWLGRIACGDSELASLRHLYATSEWLHRETTRIGQTLAAEIQLGPYIGITVTDASQVGLALSSALTIAGEYAEADKLLANRDLLDSWTNYQWHQLARTFLMYRTQRWPDVLLAAAEELPPQAIVMSAVTASICALAAHAAAHLGQGRVALDWLDRVDVIGHTQSSSRFDADVLTASIGPADIPLLVADLAYLRGMVHRQLREEDKAQIWLSKATINGVLTAAAKEALADPNLHLVVTDEETIDSRTDRWDASSAKSRDELDDDATADRRAELLAEGRKLLAKQVGLAAVKQAVAALEDQLEVRMMRLEHGLPVEGQTNHMLLVGPPGTGKTTTAEALGKIYAGMGIVRHPEIREVRRSDFCGHFIGESGPKTNELIEKSLGRIIFMDEFYSLIERHQDGTPDMIGMEAVNQLLVALETHRFDFCFIGAGYEDQVDQFLTVNPGLAGRFNRKLRFESYSPAEIVEIANRYATPRASLLDDGAREKFLDAATTIRNYTTPGGRHGIDAMQNGRFARNVVERAEGFRDTRVVAQKRAGQPVTVEDLQIISAEDIEAAVRSVCSDNRDMAAIVW</sequence>
<dbReference type="GO" id="GO:0016887">
    <property type="term" value="F:ATP hydrolysis activity"/>
    <property type="evidence" value="ECO:0007669"/>
    <property type="project" value="InterPro"/>
</dbReference>
<dbReference type="Gene3D" id="1.10.8.60">
    <property type="match status" value="1"/>
</dbReference>
<feature type="region of interest" description="Disordered" evidence="6">
    <location>
        <begin position="314"/>
        <end position="334"/>
    </location>
</feature>
<accession>A0A7I9ZD96</accession>
<dbReference type="GO" id="GO:0005524">
    <property type="term" value="F:ATP binding"/>
    <property type="evidence" value="ECO:0007669"/>
    <property type="project" value="UniProtKB-KW"/>
</dbReference>
<comment type="similarity">
    <text evidence="2">Belongs to the CbxX/CfxQ family.</text>
</comment>
<dbReference type="NCBIfam" id="TIGR03922">
    <property type="entry name" value="T7SS_EccA"/>
    <property type="match status" value="1"/>
</dbReference>